<dbReference type="EMBL" id="JAELVQ010000041">
    <property type="protein sequence ID" value="MBJ6369794.1"/>
    <property type="molecule type" value="Genomic_DNA"/>
</dbReference>
<evidence type="ECO:0000256" key="1">
    <source>
        <dbReference type="SAM" id="SignalP"/>
    </source>
</evidence>
<name>A0A8J7J740_9FLAO</name>
<feature type="signal peptide" evidence="1">
    <location>
        <begin position="1"/>
        <end position="28"/>
    </location>
</feature>
<sequence length="114" mass="13045">MNFIKEFKIMKKALLILTIAILTSCAGAYKQASYVSNQSYIGMTIQEFKSVAGKKASLEAMESGYTVYRINDYDAWTGARIDTKFYYFDSNGKLVKIDGGEFKQKRYQIEFINN</sequence>
<gene>
    <name evidence="2" type="ORF">JF259_17050</name>
</gene>
<protein>
    <recommendedName>
        <fullName evidence="4">Lipoprotein</fullName>
    </recommendedName>
</protein>
<dbReference type="PROSITE" id="PS51257">
    <property type="entry name" value="PROKAR_LIPOPROTEIN"/>
    <property type="match status" value="1"/>
</dbReference>
<proteinExistence type="predicted"/>
<keyword evidence="1" id="KW-0732">Signal</keyword>
<keyword evidence="3" id="KW-1185">Reference proteome</keyword>
<dbReference type="AlphaFoldDB" id="A0A8J7J740"/>
<evidence type="ECO:0008006" key="4">
    <source>
        <dbReference type="Google" id="ProtNLM"/>
    </source>
</evidence>
<feature type="chain" id="PRO_5035196386" description="Lipoprotein" evidence="1">
    <location>
        <begin position="29"/>
        <end position="114"/>
    </location>
</feature>
<accession>A0A8J7J740</accession>
<organism evidence="2 3">
    <name type="scientific">Snuella sedimenti</name>
    <dbReference type="NCBI Taxonomy" id="2798802"/>
    <lineage>
        <taxon>Bacteria</taxon>
        <taxon>Pseudomonadati</taxon>
        <taxon>Bacteroidota</taxon>
        <taxon>Flavobacteriia</taxon>
        <taxon>Flavobacteriales</taxon>
        <taxon>Flavobacteriaceae</taxon>
        <taxon>Snuella</taxon>
    </lineage>
</organism>
<comment type="caution">
    <text evidence="2">The sequence shown here is derived from an EMBL/GenBank/DDBJ whole genome shotgun (WGS) entry which is preliminary data.</text>
</comment>
<evidence type="ECO:0000313" key="3">
    <source>
        <dbReference type="Proteomes" id="UP000610931"/>
    </source>
</evidence>
<dbReference type="Proteomes" id="UP000610931">
    <property type="component" value="Unassembled WGS sequence"/>
</dbReference>
<evidence type="ECO:0000313" key="2">
    <source>
        <dbReference type="EMBL" id="MBJ6369794.1"/>
    </source>
</evidence>
<reference evidence="2" key="1">
    <citation type="submission" date="2020-12" db="EMBL/GenBank/DDBJ databases">
        <title>Snuella sp. nov., isolated from sediment in Incheon.</title>
        <authorList>
            <person name="Kim W."/>
        </authorList>
    </citation>
    <scope>NUCLEOTIDE SEQUENCE</scope>
    <source>
        <strain evidence="2">CAU 1569</strain>
    </source>
</reference>